<dbReference type="GO" id="GO:0000472">
    <property type="term" value="P:endonucleolytic cleavage to generate mature 5'-end of SSU-rRNA from (SSU-rRNA, 5.8S rRNA, LSU-rRNA)"/>
    <property type="evidence" value="ECO:0007669"/>
    <property type="project" value="EnsemblFungi"/>
</dbReference>
<evidence type="ECO:0000256" key="5">
    <source>
        <dbReference type="PROSITE-ProRule" id="PRU00221"/>
    </source>
</evidence>
<comment type="caution">
    <text evidence="8">The sequence shown here is derived from an EMBL/GenBank/DDBJ whole genome shotgun (WGS) entry which is preliminary data.</text>
</comment>
<reference evidence="8 9" key="1">
    <citation type="submission" date="2016-04" db="EMBL/GenBank/DDBJ databases">
        <title>Evolutionary innovation and constraint leading to complex multicellularity in the Ascomycota.</title>
        <authorList>
            <person name="Cisse O."/>
            <person name="Nguyen A."/>
            <person name="Hewitt D.A."/>
            <person name="Jedd G."/>
            <person name="Stajich J.E."/>
        </authorList>
    </citation>
    <scope>NUCLEOTIDE SEQUENCE [LARGE SCALE GENOMIC DNA]</scope>
    <source>
        <strain evidence="8 9">DAH-3</strain>
    </source>
</reference>
<dbReference type="InterPro" id="IPR007148">
    <property type="entry name" value="SSU_processome_Utp12"/>
</dbReference>
<sequence length="879" mass="98410">MKSDFKFSNLLGSVYTQGNLVFTPDGTTLLSPVGNRISSFDLVNNTSFTFSFENRRNVERIALSPQATLLLSVDENGRALLVNYVRRVVLHHFNFKEKVQDIQFAPDARHFAVALGRHVQVWKTPSFSEDREFAPFVKHRQYTGCHADVTSITWSTDSRFFIASSKDLTARIFSLDPTPNFTPTTLSGHHDAIICAFFSKDQECIYTVSRDGALFRWNYKSPRKRDANNDQEELDPSTQKWMITGKHYFQQTGAKVRCAAFHLASNVLVVGFSTGLFGLYELPSFTVIHTLSISQNDIDNVVINKTGEWLAFGSSKLGQLLVWEWQSESYILKQQGHFDAMNALAYSNDGQRIVTASDDGKLKLWDTRSGFCIVTFTEHTAGIEAVEFAKRGTIMFSASLDGSLRAWDLIRYRNFRTFTATSRLQFSCLAVDPSGEVVCAGSIDSFDIHIWSVQTGQLLDRLAGHEGPVSSLSFSQAGGMLVSGSWDRSIRVWDVFGRSMSVEPLHQQSDVLAIAVRPDGKIIAVATLDGQLSFWDINNGVQVGLIDGRKDISGGRKLGDKITSYTSAGSKAFRSLCYTADGSCIIAGGNSKYVCIYDVESSCLVKKFTISTNLSLDGTQEKLNSKNLTEAGPLELIDQTGDASDLEDRIDNTLPGATRGDLSRRRVRPEIRASAVRFSPTGRSFAVASTEGLLIYSLDDHLIFDPFDLEIDITPSTTLSIVKEKEYLKALVMSFRLNEPYIIHQVYESIPPQDIQLVAKELPEVYLRRLLQFISKHVEESPHVEFHLLWIEALLTHHGRVLKEKSINYGSELRNIQKCVGRIQNELARLSDSNSYALSYILEHQKVVLMEKNVDSMEIDNDESSMTIEEDEGEWQGFA</sequence>
<dbReference type="PANTHER" id="PTHR19858:SF0">
    <property type="entry name" value="PERIODIC TRYPTOPHAN PROTEIN 2 HOMOLOG"/>
    <property type="match status" value="1"/>
</dbReference>
<evidence type="ECO:0000313" key="8">
    <source>
        <dbReference type="EMBL" id="OLL21793.1"/>
    </source>
</evidence>
<evidence type="ECO:0000259" key="7">
    <source>
        <dbReference type="Pfam" id="PF04003"/>
    </source>
</evidence>
<feature type="region of interest" description="Disordered" evidence="6">
    <location>
        <begin position="860"/>
        <end position="879"/>
    </location>
</feature>
<feature type="repeat" description="WD" evidence="5">
    <location>
        <begin position="504"/>
        <end position="545"/>
    </location>
</feature>
<dbReference type="Pfam" id="PF04003">
    <property type="entry name" value="Utp12"/>
    <property type="match status" value="1"/>
</dbReference>
<dbReference type="FunFam" id="2.130.10.10:FF:000602">
    <property type="entry name" value="Periodic tryptophan protein 2"/>
    <property type="match status" value="1"/>
</dbReference>
<gene>
    <name evidence="8" type="ORF">NEOLI_000975</name>
</gene>
<dbReference type="InterPro" id="IPR036322">
    <property type="entry name" value="WD40_repeat_dom_sf"/>
</dbReference>
<dbReference type="GO" id="GO:0000920">
    <property type="term" value="P:septum digestion after cytokinesis"/>
    <property type="evidence" value="ECO:0007669"/>
    <property type="project" value="EnsemblFungi"/>
</dbReference>
<evidence type="ECO:0000313" key="9">
    <source>
        <dbReference type="Proteomes" id="UP000186594"/>
    </source>
</evidence>
<feature type="repeat" description="WD" evidence="5">
    <location>
        <begin position="462"/>
        <end position="495"/>
    </location>
</feature>
<comment type="similarity">
    <text evidence="1">Belongs to the WD repeat PWP2 family.</text>
</comment>
<evidence type="ECO:0000256" key="1">
    <source>
        <dbReference type="ARBA" id="ARBA00010226"/>
    </source>
</evidence>
<evidence type="ECO:0000256" key="6">
    <source>
        <dbReference type="SAM" id="MobiDB-lite"/>
    </source>
</evidence>
<keyword evidence="2" id="KW-0597">Phosphoprotein</keyword>
<dbReference type="Gene3D" id="2.130.10.10">
    <property type="entry name" value="YVTN repeat-like/Quinoprotein amine dehydrogenase"/>
    <property type="match status" value="3"/>
</dbReference>
<dbReference type="SUPFAM" id="SSF50969">
    <property type="entry name" value="YVTN repeat-like/Quinoprotein amine dehydrogenase"/>
    <property type="match status" value="1"/>
</dbReference>
<dbReference type="InterPro" id="IPR011044">
    <property type="entry name" value="Quino_amine_DH_bsu"/>
</dbReference>
<dbReference type="CDD" id="cd00200">
    <property type="entry name" value="WD40"/>
    <property type="match status" value="1"/>
</dbReference>
<dbReference type="GO" id="GO:0000447">
    <property type="term" value="P:endonucleolytic cleavage in ITS1 to separate SSU-rRNA from 5.8S rRNA and LSU-rRNA from tricistronic rRNA transcript (SSU-rRNA, 5.8S rRNA, LSU-rRNA)"/>
    <property type="evidence" value="ECO:0007669"/>
    <property type="project" value="EnsemblFungi"/>
</dbReference>
<dbReference type="GO" id="GO:0000480">
    <property type="term" value="P:endonucleolytic cleavage in 5'-ETS of tricistronic rRNA transcript (SSU-rRNA, 5.8S rRNA, LSU-rRNA)"/>
    <property type="evidence" value="ECO:0007669"/>
    <property type="project" value="EnsemblFungi"/>
</dbReference>
<dbReference type="InterPro" id="IPR015943">
    <property type="entry name" value="WD40/YVTN_repeat-like_dom_sf"/>
</dbReference>
<feature type="domain" description="Small-subunit processome Utp12" evidence="7">
    <location>
        <begin position="738"/>
        <end position="842"/>
    </location>
</feature>
<proteinExistence type="inferred from homology"/>
<dbReference type="STRING" id="1198029.A0A1U7LGS0"/>
<accession>A0A1U7LGS0</accession>
<dbReference type="GO" id="GO:0000028">
    <property type="term" value="P:ribosomal small subunit assembly"/>
    <property type="evidence" value="ECO:0007669"/>
    <property type="project" value="TreeGrafter"/>
</dbReference>
<dbReference type="GO" id="GO:0032040">
    <property type="term" value="C:small-subunit processome"/>
    <property type="evidence" value="ECO:0007669"/>
    <property type="project" value="EnsemblFungi"/>
</dbReference>
<dbReference type="SMART" id="SM00320">
    <property type="entry name" value="WD40"/>
    <property type="match status" value="13"/>
</dbReference>
<dbReference type="PANTHER" id="PTHR19858">
    <property type="entry name" value="WD40 REPEAT PROTEIN"/>
    <property type="match status" value="1"/>
</dbReference>
<dbReference type="GO" id="GO:0005737">
    <property type="term" value="C:cytoplasm"/>
    <property type="evidence" value="ECO:0007669"/>
    <property type="project" value="EnsemblFungi"/>
</dbReference>
<dbReference type="AlphaFoldDB" id="A0A1U7LGS0"/>
<feature type="repeat" description="WD" evidence="5">
    <location>
        <begin position="334"/>
        <end position="375"/>
    </location>
</feature>
<dbReference type="Proteomes" id="UP000186594">
    <property type="component" value="Unassembled WGS sequence"/>
</dbReference>
<name>A0A1U7LGS0_NEOID</name>
<evidence type="ECO:0000256" key="2">
    <source>
        <dbReference type="ARBA" id="ARBA00022553"/>
    </source>
</evidence>
<dbReference type="InterPro" id="IPR019775">
    <property type="entry name" value="WD40_repeat_CS"/>
</dbReference>
<keyword evidence="3 5" id="KW-0853">WD repeat</keyword>
<dbReference type="FunFam" id="2.130.10.10:FF:000219">
    <property type="entry name" value="Periodic tryptophan protein 2"/>
    <property type="match status" value="1"/>
</dbReference>
<keyword evidence="9" id="KW-1185">Reference proteome</keyword>
<dbReference type="InterPro" id="IPR001680">
    <property type="entry name" value="WD40_rpt"/>
</dbReference>
<dbReference type="PROSITE" id="PS50294">
    <property type="entry name" value="WD_REPEATS_REGION"/>
    <property type="match status" value="3"/>
</dbReference>
<dbReference type="EMBL" id="LXFE01004245">
    <property type="protein sequence ID" value="OLL21793.1"/>
    <property type="molecule type" value="Genomic_DNA"/>
</dbReference>
<dbReference type="OMA" id="VYEWQSE"/>
<dbReference type="SUPFAM" id="SSF50978">
    <property type="entry name" value="WD40 repeat-like"/>
    <property type="match status" value="2"/>
</dbReference>
<protein>
    <submittedName>
        <fullName evidence="8">Periodic tryptophan protein 2</fullName>
    </submittedName>
</protein>
<evidence type="ECO:0000256" key="4">
    <source>
        <dbReference type="ARBA" id="ARBA00022737"/>
    </source>
</evidence>
<dbReference type="FunFam" id="2.130.10.10:FF:000470">
    <property type="entry name" value="Periodic tryptophan protein 2 homolog"/>
    <property type="match status" value="1"/>
</dbReference>
<dbReference type="PROSITE" id="PS00678">
    <property type="entry name" value="WD_REPEATS_1"/>
    <property type="match status" value="3"/>
</dbReference>
<feature type="repeat" description="WD" evidence="5">
    <location>
        <begin position="376"/>
        <end position="417"/>
    </location>
</feature>
<dbReference type="InterPro" id="IPR027145">
    <property type="entry name" value="PWP2"/>
</dbReference>
<organism evidence="8 9">
    <name type="scientific">Neolecta irregularis (strain DAH-3)</name>
    <dbReference type="NCBI Taxonomy" id="1198029"/>
    <lineage>
        <taxon>Eukaryota</taxon>
        <taxon>Fungi</taxon>
        <taxon>Dikarya</taxon>
        <taxon>Ascomycota</taxon>
        <taxon>Taphrinomycotina</taxon>
        <taxon>Neolectales</taxon>
        <taxon>Neolectaceae</taxon>
        <taxon>Neolecta</taxon>
    </lineage>
</organism>
<dbReference type="GO" id="GO:0030010">
    <property type="term" value="P:establishment of cell polarity"/>
    <property type="evidence" value="ECO:0007669"/>
    <property type="project" value="EnsemblFungi"/>
</dbReference>
<evidence type="ECO:0000256" key="3">
    <source>
        <dbReference type="ARBA" id="ARBA00022574"/>
    </source>
</evidence>
<dbReference type="InterPro" id="IPR020472">
    <property type="entry name" value="WD40_PAC1"/>
</dbReference>
<dbReference type="Pfam" id="PF00400">
    <property type="entry name" value="WD40"/>
    <property type="match status" value="6"/>
</dbReference>
<dbReference type="OrthoDB" id="3142434at2759"/>
<feature type="repeat" description="WD" evidence="5">
    <location>
        <begin position="186"/>
        <end position="227"/>
    </location>
</feature>
<dbReference type="GO" id="GO:0034388">
    <property type="term" value="C:Pwp2p-containing subcomplex of 90S preribosome"/>
    <property type="evidence" value="ECO:0007669"/>
    <property type="project" value="EnsemblFungi"/>
</dbReference>
<dbReference type="PROSITE" id="PS50082">
    <property type="entry name" value="WD_REPEATS_2"/>
    <property type="match status" value="5"/>
</dbReference>
<keyword evidence="4" id="KW-0677">Repeat</keyword>
<dbReference type="PRINTS" id="PR00320">
    <property type="entry name" value="GPROTEINBRPT"/>
</dbReference>